<dbReference type="Proteomes" id="UP000242351">
    <property type="component" value="Unassembled WGS sequence"/>
</dbReference>
<accession>A0A2H9ULM9</accession>
<dbReference type="AlphaFoldDB" id="A0A2H9ULM9"/>
<dbReference type="RefSeq" id="WP_100357707.1">
    <property type="nucleotide sequence ID" value="NZ_PGOZ01000008.1"/>
</dbReference>
<evidence type="ECO:0000313" key="3">
    <source>
        <dbReference type="Proteomes" id="UP000242351"/>
    </source>
</evidence>
<gene>
    <name evidence="2" type="ORF">CU320_08180</name>
</gene>
<comment type="caution">
    <text evidence="2">The sequence shown here is derived from an EMBL/GenBank/DDBJ whole genome shotgun (WGS) entry which is preliminary data.</text>
</comment>
<dbReference type="EMBL" id="PGOZ01000008">
    <property type="protein sequence ID" value="PJI32612.1"/>
    <property type="molecule type" value="Genomic_DNA"/>
</dbReference>
<keyword evidence="1" id="KW-0175">Coiled coil</keyword>
<feature type="coiled-coil region" evidence="1">
    <location>
        <begin position="170"/>
        <end position="197"/>
    </location>
</feature>
<organism evidence="2 3">
    <name type="scientific">Acinetobacter pseudolwoffii</name>
    <dbReference type="NCBI Taxonomy" id="2053287"/>
    <lineage>
        <taxon>Bacteria</taxon>
        <taxon>Pseudomonadati</taxon>
        <taxon>Pseudomonadota</taxon>
        <taxon>Gammaproteobacteria</taxon>
        <taxon>Moraxellales</taxon>
        <taxon>Moraxellaceae</taxon>
        <taxon>Acinetobacter</taxon>
    </lineage>
</organism>
<protein>
    <submittedName>
        <fullName evidence="2">Uncharacterized protein</fullName>
    </submittedName>
</protein>
<proteinExistence type="predicted"/>
<sequence>MNLTSELLLKFPTTQTSTVKNFKKSRITIHPHAYGFNLCYLNMWKNLAVDLDISNRIKELHVWKTPEFDSYTVFNNIHLYLSYLKNDIKEVTLIIHHQQSFSDDELLFLKELCSLEFIQFIKSNKINILSLNPKKALHLINTHLSRQTLLTLNKESSLKPHYQMSLELLAQLLSCSRNQLNRRIKNIEQQRTHIFNELSLNSSCVKELIGHSDSCLSTEKIWRS</sequence>
<name>A0A2H9ULM9_9GAMM</name>
<evidence type="ECO:0000256" key="1">
    <source>
        <dbReference type="SAM" id="Coils"/>
    </source>
</evidence>
<evidence type="ECO:0000313" key="2">
    <source>
        <dbReference type="EMBL" id="PJI32612.1"/>
    </source>
</evidence>
<reference evidence="2 3" key="1">
    <citation type="submission" date="2017-11" db="EMBL/GenBank/DDBJ databases">
        <authorList>
            <person name="Han C.G."/>
        </authorList>
    </citation>
    <scope>NUCLEOTIDE SEQUENCE [LARGE SCALE GENOMIC DNA]</scope>
    <source>
        <strain evidence="2 3">ANC 5347</strain>
    </source>
</reference>
<reference evidence="2 3" key="2">
    <citation type="submission" date="2017-12" db="EMBL/GenBank/DDBJ databases">
        <title>Revising the taxonomy of the Acinetobacter lwoffii group: the description of Acinetobacter pseudolwoffii sp. nov. and emended description of Acinetobacter lwoffii.</title>
        <authorList>
            <person name="Nemec A."/>
        </authorList>
    </citation>
    <scope>NUCLEOTIDE SEQUENCE [LARGE SCALE GENOMIC DNA]</scope>
    <source>
        <strain evidence="2 3">ANC 5347</strain>
    </source>
</reference>